<dbReference type="PRINTS" id="PR00059">
    <property type="entry name" value="RIBOSOMALL6"/>
</dbReference>
<evidence type="ECO:0000256" key="3">
    <source>
        <dbReference type="ARBA" id="ARBA00023274"/>
    </source>
</evidence>
<dbReference type="EMBL" id="KX284716">
    <property type="protein sequence ID" value="AOM65865.1"/>
    <property type="molecule type" value="Genomic_DNA"/>
</dbReference>
<dbReference type="PROSITE" id="PS00525">
    <property type="entry name" value="RIBOSOMAL_L6_1"/>
    <property type="match status" value="1"/>
</dbReference>
<dbReference type="GeneID" id="29073102"/>
<dbReference type="PANTHER" id="PTHR11655">
    <property type="entry name" value="60S/50S RIBOSOMAL PROTEIN L6/L9"/>
    <property type="match status" value="1"/>
</dbReference>
<dbReference type="InterPro" id="IPR019906">
    <property type="entry name" value="Ribosomal_uL6_bac-type"/>
</dbReference>
<protein>
    <submittedName>
        <fullName evidence="6">Ribosomal protein L6</fullName>
    </submittedName>
</protein>
<evidence type="ECO:0000259" key="5">
    <source>
        <dbReference type="Pfam" id="PF00347"/>
    </source>
</evidence>
<keyword evidence="3 4" id="KW-0687">Ribonucleoprotein</keyword>
<dbReference type="RefSeq" id="YP_009296725.1">
    <property type="nucleotide sequence ID" value="NC_031172.1"/>
</dbReference>
<dbReference type="InterPro" id="IPR036789">
    <property type="entry name" value="Ribosomal_uL6-like_a/b-dom_sf"/>
</dbReference>
<geneLocation type="plastid" evidence="6"/>
<evidence type="ECO:0000256" key="2">
    <source>
        <dbReference type="ARBA" id="ARBA00022980"/>
    </source>
</evidence>
<gene>
    <name evidence="6" type="primary">rpl6</name>
    <name evidence="6" type="ORF">Apop_175</name>
</gene>
<dbReference type="SUPFAM" id="SSF56053">
    <property type="entry name" value="Ribosomal protein L6"/>
    <property type="match status" value="2"/>
</dbReference>
<proteinExistence type="inferred from homology"/>
<dbReference type="GO" id="GO:0022625">
    <property type="term" value="C:cytosolic large ribosomal subunit"/>
    <property type="evidence" value="ECO:0007669"/>
    <property type="project" value="TreeGrafter"/>
</dbReference>
<dbReference type="NCBIfam" id="TIGR03654">
    <property type="entry name" value="L6_bact"/>
    <property type="match status" value="1"/>
</dbReference>
<sequence>MSRIGTQPIPIPSKVKVSLHDRILTTTGPQGDLQLEIPNSLTILIKSSQLILHKNRVHQIVKATHGLYRTLINNMIIGVNQGFSKHLILRGVGYRAQMNNKDLVLNVGYSHIVTIVPPTNIKITTLNNLEIVVSGPDKTLVGELSAQIRGVKPPEPYKGKGIRYKQELINHKIGKTGK</sequence>
<keyword evidence="6" id="KW-0934">Plastid</keyword>
<dbReference type="PIRSF" id="PIRSF002162">
    <property type="entry name" value="Ribosomal_L6"/>
    <property type="match status" value="1"/>
</dbReference>
<evidence type="ECO:0000313" key="6">
    <source>
        <dbReference type="EMBL" id="AOM65865.1"/>
    </source>
</evidence>
<keyword evidence="2 4" id="KW-0689">Ribosomal protein</keyword>
<dbReference type="AlphaFoldDB" id="A0A1C9CBX1"/>
<name>A0A1C9CBX1_9FLOR</name>
<dbReference type="GO" id="GO:0003735">
    <property type="term" value="F:structural constituent of ribosome"/>
    <property type="evidence" value="ECO:0007669"/>
    <property type="project" value="InterPro"/>
</dbReference>
<dbReference type="PANTHER" id="PTHR11655:SF14">
    <property type="entry name" value="LARGE RIBOSOMAL SUBUNIT PROTEIN UL6M"/>
    <property type="match status" value="1"/>
</dbReference>
<feature type="domain" description="Large ribosomal subunit protein uL6 alpha-beta" evidence="5">
    <location>
        <begin position="11"/>
        <end position="82"/>
    </location>
</feature>
<dbReference type="Gene3D" id="3.90.930.12">
    <property type="entry name" value="Ribosomal protein L6, alpha-beta domain"/>
    <property type="match status" value="2"/>
</dbReference>
<reference evidence="6" key="1">
    <citation type="journal article" date="2016" name="BMC Biol.">
        <title>Parallel evolution of highly conserved plastid genome architecture in red seaweeds and seed plants.</title>
        <authorList>
            <person name="Lee J."/>
            <person name="Cho C.H."/>
            <person name="Park S.I."/>
            <person name="Choi J.W."/>
            <person name="Song H.S."/>
            <person name="West J.A."/>
            <person name="Bhattacharya D."/>
            <person name="Yoon H.S."/>
        </authorList>
    </citation>
    <scope>NUCLEOTIDE SEQUENCE</scope>
</reference>
<dbReference type="GO" id="GO:0019843">
    <property type="term" value="F:rRNA binding"/>
    <property type="evidence" value="ECO:0007669"/>
    <property type="project" value="InterPro"/>
</dbReference>
<dbReference type="InterPro" id="IPR000702">
    <property type="entry name" value="Ribosomal_uL6-like"/>
</dbReference>
<dbReference type="InterPro" id="IPR002358">
    <property type="entry name" value="Ribosomal_uL6_CS"/>
</dbReference>
<evidence type="ECO:0000256" key="4">
    <source>
        <dbReference type="RuleBase" id="RU003869"/>
    </source>
</evidence>
<evidence type="ECO:0000256" key="1">
    <source>
        <dbReference type="ARBA" id="ARBA00009356"/>
    </source>
</evidence>
<dbReference type="InterPro" id="IPR020040">
    <property type="entry name" value="Ribosomal_uL6_a/b-dom"/>
</dbReference>
<dbReference type="GO" id="GO:0002181">
    <property type="term" value="P:cytoplasmic translation"/>
    <property type="evidence" value="ECO:0007669"/>
    <property type="project" value="TreeGrafter"/>
</dbReference>
<dbReference type="Pfam" id="PF00347">
    <property type="entry name" value="Ribosomal_L6"/>
    <property type="match status" value="2"/>
</dbReference>
<accession>A0A1C9CBX1</accession>
<organism evidence="6">
    <name type="scientific">Apophlaea sinclairii</name>
    <dbReference type="NCBI Taxonomy" id="212746"/>
    <lineage>
        <taxon>Eukaryota</taxon>
        <taxon>Rhodophyta</taxon>
        <taxon>Florideophyceae</taxon>
        <taxon>Hildenbrandiophycidae</taxon>
        <taxon>Hildenbrandiales</taxon>
        <taxon>Hildenbrandiaceae</taxon>
        <taxon>Apophlaea</taxon>
    </lineage>
</organism>
<feature type="domain" description="Large ribosomal subunit protein uL6 alpha-beta" evidence="5">
    <location>
        <begin position="91"/>
        <end position="164"/>
    </location>
</feature>
<comment type="similarity">
    <text evidence="1 4">Belongs to the universal ribosomal protein uL6 family.</text>
</comment>